<proteinExistence type="predicted"/>
<dbReference type="STRING" id="1416778.SAMN05443633_1106"/>
<dbReference type="EMBL" id="FQUT01000010">
    <property type="protein sequence ID" value="SHG08383.1"/>
    <property type="molecule type" value="Genomic_DNA"/>
</dbReference>
<dbReference type="RefSeq" id="WP_072960352.1">
    <property type="nucleotide sequence ID" value="NZ_FQUT01000010.1"/>
</dbReference>
<dbReference type="OrthoDB" id="1042696at2"/>
<reference evidence="2" key="1">
    <citation type="submission" date="2016-11" db="EMBL/GenBank/DDBJ databases">
        <authorList>
            <person name="Varghese N."/>
            <person name="Submissions S."/>
        </authorList>
    </citation>
    <scope>NUCLEOTIDE SEQUENCE [LARGE SCALE GENOMIC DNA]</scope>
    <source>
        <strain evidence="2">DSM 27619</strain>
    </source>
</reference>
<accession>A0A1M5GXE0</accession>
<protein>
    <recommendedName>
        <fullName evidence="3">Conjugal transfer protein TraD</fullName>
    </recommendedName>
</protein>
<sequence length="209" mass="24097">MEILILVCLLLIIILMMQDKIVLQKRSSRESPPQIHQQFPVIIGPSKSVKSQLESRHSTKSHIENDADQILTFDQDINEKKVDIQIPQEELDDIFRSTPDYEEEEEEWSQYQIFDHDNGSAQGVTFEELNTVEALLKNQKLEEAQKETAVDIIQKIHGTELFNLLENSVEGASIKIAELLDTKLSFEINSNSSFLENNNFDEFDIEQFT</sequence>
<dbReference type="Proteomes" id="UP000184518">
    <property type="component" value="Unassembled WGS sequence"/>
</dbReference>
<name>A0A1M5GXE0_9FLAO</name>
<evidence type="ECO:0000313" key="1">
    <source>
        <dbReference type="EMBL" id="SHG08383.1"/>
    </source>
</evidence>
<evidence type="ECO:0000313" key="2">
    <source>
        <dbReference type="Proteomes" id="UP000184518"/>
    </source>
</evidence>
<keyword evidence="2" id="KW-1185">Reference proteome</keyword>
<organism evidence="1 2">
    <name type="scientific">Chryseobacterium arachidis</name>
    <dbReference type="NCBI Taxonomy" id="1416778"/>
    <lineage>
        <taxon>Bacteria</taxon>
        <taxon>Pseudomonadati</taxon>
        <taxon>Bacteroidota</taxon>
        <taxon>Flavobacteriia</taxon>
        <taxon>Flavobacteriales</taxon>
        <taxon>Weeksellaceae</taxon>
        <taxon>Chryseobacterium group</taxon>
        <taxon>Chryseobacterium</taxon>
    </lineage>
</organism>
<dbReference type="AlphaFoldDB" id="A0A1M5GXE0"/>
<evidence type="ECO:0008006" key="3">
    <source>
        <dbReference type="Google" id="ProtNLM"/>
    </source>
</evidence>
<gene>
    <name evidence="1" type="ORF">SAMN05443633_1106</name>
</gene>